<protein>
    <submittedName>
        <fullName evidence="8">Nitrite reductase small subunit</fullName>
    </submittedName>
</protein>
<keyword evidence="3" id="KW-0560">Oxidoreductase</keyword>
<dbReference type="PROSITE" id="PS51296">
    <property type="entry name" value="RIESKE"/>
    <property type="match status" value="1"/>
</dbReference>
<dbReference type="PANTHER" id="PTHR40562:SF1">
    <property type="entry name" value="NITRITE REDUCTASE (NADH) SMALL SUBUNIT"/>
    <property type="match status" value="1"/>
</dbReference>
<dbReference type="InterPro" id="IPR017941">
    <property type="entry name" value="Rieske_2Fe-2S"/>
</dbReference>
<dbReference type="GO" id="GO:0046872">
    <property type="term" value="F:metal ion binding"/>
    <property type="evidence" value="ECO:0007669"/>
    <property type="project" value="UniProtKB-KW"/>
</dbReference>
<dbReference type="OrthoDB" id="516687at2"/>
<evidence type="ECO:0000313" key="8">
    <source>
        <dbReference type="EMBL" id="EAT11714.1"/>
    </source>
</evidence>
<evidence type="ECO:0000256" key="2">
    <source>
        <dbReference type="ARBA" id="ARBA00022723"/>
    </source>
</evidence>
<sequence>MSDFQKACLIDDIDAGTGVCALISNKQVALFRPTKEAKVFAIDNFDPVGKANVLSRGLIADVKQTLTVASPLYKQHYDLATGQCLEDDSISVPVYEVKVENNEVWVKA</sequence>
<keyword evidence="9" id="KW-1185">Reference proteome</keyword>
<keyword evidence="1" id="KW-0001">2Fe-2S</keyword>
<reference evidence="8 9" key="1">
    <citation type="submission" date="2006-03" db="EMBL/GenBank/DDBJ databases">
        <authorList>
            <person name="Pinhassi J."/>
            <person name="Pedros-Alio C."/>
            <person name="Ferriera S."/>
            <person name="Johnson J."/>
            <person name="Kravitz S."/>
            <person name="Halpern A."/>
            <person name="Remington K."/>
            <person name="Beeson K."/>
            <person name="Tran B."/>
            <person name="Rogers Y.-H."/>
            <person name="Friedman R."/>
            <person name="Venter J.C."/>
        </authorList>
    </citation>
    <scope>NUCLEOTIDE SEQUENCE [LARGE SCALE GENOMIC DNA]</scope>
    <source>
        <strain evidence="8 9">RED65</strain>
    </source>
</reference>
<dbReference type="NCBIfam" id="TIGR02378">
    <property type="entry name" value="nirD_assim_sml"/>
    <property type="match status" value="1"/>
</dbReference>
<dbReference type="PROSITE" id="PS51300">
    <property type="entry name" value="NIRD"/>
    <property type="match status" value="1"/>
</dbReference>
<evidence type="ECO:0000313" key="9">
    <source>
        <dbReference type="Proteomes" id="UP000004263"/>
    </source>
</evidence>
<dbReference type="InterPro" id="IPR012748">
    <property type="entry name" value="Rieske-like_NirD"/>
</dbReference>
<evidence type="ECO:0000259" key="7">
    <source>
        <dbReference type="PROSITE" id="PS51296"/>
    </source>
</evidence>
<evidence type="ECO:0000256" key="3">
    <source>
        <dbReference type="ARBA" id="ARBA00023002"/>
    </source>
</evidence>
<keyword evidence="5" id="KW-0411">Iron-sulfur</keyword>
<organism evidence="8 9">
    <name type="scientific">Bermanella marisrubri</name>
    <dbReference type="NCBI Taxonomy" id="207949"/>
    <lineage>
        <taxon>Bacteria</taxon>
        <taxon>Pseudomonadati</taxon>
        <taxon>Pseudomonadota</taxon>
        <taxon>Gammaproteobacteria</taxon>
        <taxon>Oceanospirillales</taxon>
        <taxon>Oceanospirillaceae</taxon>
        <taxon>Bermanella</taxon>
    </lineage>
</organism>
<evidence type="ECO:0000256" key="5">
    <source>
        <dbReference type="ARBA" id="ARBA00023014"/>
    </source>
</evidence>
<dbReference type="EMBL" id="AAQH01000014">
    <property type="protein sequence ID" value="EAT11714.1"/>
    <property type="molecule type" value="Genomic_DNA"/>
</dbReference>
<dbReference type="CDD" id="cd03529">
    <property type="entry name" value="Rieske_NirD"/>
    <property type="match status" value="1"/>
</dbReference>
<dbReference type="RefSeq" id="WP_007016484.1">
    <property type="nucleotide sequence ID" value="NZ_AAQH01000014.1"/>
</dbReference>
<dbReference type="InterPro" id="IPR017881">
    <property type="entry name" value="NirD"/>
</dbReference>
<dbReference type="Gene3D" id="2.102.10.10">
    <property type="entry name" value="Rieske [2Fe-2S] iron-sulphur domain"/>
    <property type="match status" value="1"/>
</dbReference>
<evidence type="ECO:0000256" key="1">
    <source>
        <dbReference type="ARBA" id="ARBA00022714"/>
    </source>
</evidence>
<dbReference type="GO" id="GO:0051537">
    <property type="term" value="F:2 iron, 2 sulfur cluster binding"/>
    <property type="evidence" value="ECO:0007669"/>
    <property type="project" value="UniProtKB-KW"/>
</dbReference>
<dbReference type="PANTHER" id="PTHR40562">
    <property type="match status" value="1"/>
</dbReference>
<dbReference type="Pfam" id="PF13806">
    <property type="entry name" value="Rieske_2"/>
    <property type="match status" value="1"/>
</dbReference>
<name>Q1N0F0_9GAMM</name>
<dbReference type="GO" id="GO:0009344">
    <property type="term" value="C:nitrite reductase complex [NAD(P)H]"/>
    <property type="evidence" value="ECO:0007669"/>
    <property type="project" value="TreeGrafter"/>
</dbReference>
<dbReference type="NCBIfam" id="NF007066">
    <property type="entry name" value="PRK09511.1"/>
    <property type="match status" value="1"/>
</dbReference>
<dbReference type="Proteomes" id="UP000004263">
    <property type="component" value="Unassembled WGS sequence"/>
</dbReference>
<gene>
    <name evidence="8" type="ORF">RED65_06187</name>
</gene>
<dbReference type="AlphaFoldDB" id="Q1N0F0"/>
<dbReference type="HOGENOM" id="CLU_055690_3_0_6"/>
<dbReference type="STRING" id="207949.RED65_06187"/>
<accession>Q1N0F0</accession>
<keyword evidence="6" id="KW-0534">Nitrate assimilation</keyword>
<keyword evidence="2" id="KW-0479">Metal-binding</keyword>
<comment type="caution">
    <text evidence="8">The sequence shown here is derived from an EMBL/GenBank/DDBJ whole genome shotgun (WGS) entry which is preliminary data.</text>
</comment>
<dbReference type="GO" id="GO:0008942">
    <property type="term" value="F:nitrite reductase [NAD(P)H] activity"/>
    <property type="evidence" value="ECO:0007669"/>
    <property type="project" value="InterPro"/>
</dbReference>
<dbReference type="InterPro" id="IPR036922">
    <property type="entry name" value="Rieske_2Fe-2S_sf"/>
</dbReference>
<dbReference type="SUPFAM" id="SSF50022">
    <property type="entry name" value="ISP domain"/>
    <property type="match status" value="1"/>
</dbReference>
<keyword evidence="4" id="KW-0408">Iron</keyword>
<feature type="domain" description="Rieske" evidence="7">
    <location>
        <begin position="5"/>
        <end position="106"/>
    </location>
</feature>
<evidence type="ECO:0000256" key="6">
    <source>
        <dbReference type="ARBA" id="ARBA00023063"/>
    </source>
</evidence>
<dbReference type="GO" id="GO:0042128">
    <property type="term" value="P:nitrate assimilation"/>
    <property type="evidence" value="ECO:0007669"/>
    <property type="project" value="UniProtKB-KW"/>
</dbReference>
<proteinExistence type="predicted"/>
<evidence type="ECO:0000256" key="4">
    <source>
        <dbReference type="ARBA" id="ARBA00023004"/>
    </source>
</evidence>